<dbReference type="RefSeq" id="WP_285974076.1">
    <property type="nucleotide sequence ID" value="NZ_CP127294.1"/>
</dbReference>
<reference evidence="1 2" key="1">
    <citation type="submission" date="2023-06" db="EMBL/GenBank/DDBJ databases">
        <authorList>
            <person name="Oyuntsetseg B."/>
            <person name="Kim S.B."/>
        </authorList>
    </citation>
    <scope>NUCLEOTIDE SEQUENCE [LARGE SCALE GENOMIC DNA]</scope>
    <source>
        <strain evidence="1 2">2-15</strain>
    </source>
</reference>
<dbReference type="Proteomes" id="UP001236014">
    <property type="component" value="Chromosome"/>
</dbReference>
<accession>A0A9Y2INT2</accession>
<gene>
    <name evidence="1" type="ORF">QRX50_23575</name>
</gene>
<evidence type="ECO:0000313" key="1">
    <source>
        <dbReference type="EMBL" id="WIX83527.1"/>
    </source>
</evidence>
<dbReference type="KEGG" id="acab:QRX50_23575"/>
<dbReference type="AlphaFoldDB" id="A0A9Y2INT2"/>
<proteinExistence type="predicted"/>
<name>A0A9Y2INT2_9PSEU</name>
<dbReference type="EMBL" id="CP127294">
    <property type="protein sequence ID" value="WIX83527.1"/>
    <property type="molecule type" value="Genomic_DNA"/>
</dbReference>
<keyword evidence="2" id="KW-1185">Reference proteome</keyword>
<protein>
    <submittedName>
        <fullName evidence="1">(2Fe-2S)-binding protein</fullName>
    </submittedName>
</protein>
<organism evidence="1 2">
    <name type="scientific">Amycolatopsis carbonis</name>
    <dbReference type="NCBI Taxonomy" id="715471"/>
    <lineage>
        <taxon>Bacteria</taxon>
        <taxon>Bacillati</taxon>
        <taxon>Actinomycetota</taxon>
        <taxon>Actinomycetes</taxon>
        <taxon>Pseudonocardiales</taxon>
        <taxon>Pseudonocardiaceae</taxon>
        <taxon>Amycolatopsis</taxon>
    </lineage>
</organism>
<sequence>MNPFFAFDTHAAGDQPAASWRPLAEVLDDGPVLRERVAQVRAVLAAGGGEVELRVAASVTHLGIAARLLSPALALAVGDGVVPDFSDAWWQPTIGGAVPLSLPETQPVDDDPVALFDRRVLRGPLSRLDTALAQFSLSETIRRGNVASALNGAVTMLRQERPEWTDEINRFRDSLEALPALADTATREDGRFRRRSCCLIYRAAPRHDGPKCGDCVLA</sequence>
<evidence type="ECO:0000313" key="2">
    <source>
        <dbReference type="Proteomes" id="UP001236014"/>
    </source>
</evidence>